<dbReference type="AlphaFoldDB" id="A0A2G7HYP8"/>
<feature type="binding site" evidence="5 7">
    <location>
        <position position="155"/>
    </location>
    <ligand>
        <name>Mn(2+)</name>
        <dbReference type="ChEBI" id="CHEBI:29035"/>
        <label>1</label>
    </ligand>
</feature>
<gene>
    <name evidence="5" type="primary">hutG</name>
    <name evidence="11" type="ORF">CTJ08_05895</name>
    <name evidence="9" type="ORF">H3963_11705</name>
    <name evidence="10" type="ORF">I3V53_02500</name>
</gene>
<name>A0A2G7HYP8_STAEP</name>
<reference evidence="11 12" key="1">
    <citation type="submission" date="2017-10" db="EMBL/GenBank/DDBJ databases">
        <title>genome sequences of Staph epi in chlorhexidine trial.</title>
        <authorList>
            <person name="Greninger A.L."/>
            <person name="Addetia A."/>
            <person name="Qin X."/>
            <person name="Zerr D."/>
        </authorList>
    </citation>
    <scope>NUCLEOTIDE SEQUENCE [LARGE SCALE GENOMIC DNA]</scope>
    <source>
        <strain evidence="11 12">SCH-17</strain>
    </source>
</reference>
<evidence type="ECO:0000256" key="1">
    <source>
        <dbReference type="ARBA" id="ARBA00022723"/>
    </source>
</evidence>
<dbReference type="Pfam" id="PF00491">
    <property type="entry name" value="Arginase"/>
    <property type="match status" value="1"/>
</dbReference>
<dbReference type="GeneID" id="50017990"/>
<evidence type="ECO:0000256" key="4">
    <source>
        <dbReference type="ARBA" id="ARBA00023211"/>
    </source>
</evidence>
<protein>
    <recommendedName>
        <fullName evidence="5 6">Formimidoylglutamase</fullName>
        <ecNumber evidence="5 6">3.5.3.8</ecNumber>
    </recommendedName>
    <alternativeName>
        <fullName evidence="5">Formiminoglutamase</fullName>
    </alternativeName>
    <alternativeName>
        <fullName evidence="5">Formiminoglutamate hydrolase</fullName>
    </alternativeName>
</protein>
<evidence type="ECO:0000256" key="5">
    <source>
        <dbReference type="HAMAP-Rule" id="MF_00737"/>
    </source>
</evidence>
<dbReference type="EMBL" id="JACGQI010000026">
    <property type="protein sequence ID" value="MBF2231066.1"/>
    <property type="molecule type" value="Genomic_DNA"/>
</dbReference>
<evidence type="ECO:0000256" key="8">
    <source>
        <dbReference type="PROSITE-ProRule" id="PRU00742"/>
    </source>
</evidence>
<dbReference type="EMBL" id="JADPYN010000003">
    <property type="protein sequence ID" value="MBF9302962.1"/>
    <property type="molecule type" value="Genomic_DNA"/>
</dbReference>
<comment type="catalytic activity">
    <reaction evidence="5">
        <text>N-formimidoyl-L-glutamate + H2O = formamide + L-glutamate</text>
        <dbReference type="Rhea" id="RHEA:22492"/>
        <dbReference type="ChEBI" id="CHEBI:15377"/>
        <dbReference type="ChEBI" id="CHEBI:16397"/>
        <dbReference type="ChEBI" id="CHEBI:29985"/>
        <dbReference type="ChEBI" id="CHEBI:58928"/>
        <dbReference type="EC" id="3.5.3.8"/>
    </reaction>
</comment>
<dbReference type="GO" id="GO:0019556">
    <property type="term" value="P:L-histidine catabolic process to glutamate and formamide"/>
    <property type="evidence" value="ECO:0007669"/>
    <property type="project" value="UniProtKB-UniRule"/>
</dbReference>
<dbReference type="InterPro" id="IPR006035">
    <property type="entry name" value="Ureohydrolase"/>
</dbReference>
<dbReference type="SMR" id="A0A2G7HYP8"/>
<proteinExistence type="inferred from homology"/>
<feature type="binding site" evidence="7">
    <location>
        <position position="157"/>
    </location>
    <ligand>
        <name>Mn(2+)</name>
        <dbReference type="ChEBI" id="CHEBI:29035"/>
        <label>1</label>
    </ligand>
</feature>
<dbReference type="OMA" id="WPFHYAC"/>
<feature type="binding site" evidence="5">
    <location>
        <position position="242"/>
    </location>
    <ligand>
        <name>Mn(2+)</name>
        <dbReference type="ChEBI" id="CHEBI:29035"/>
        <label>2</label>
    </ligand>
</feature>
<dbReference type="HAMAP" id="MF_00737">
    <property type="entry name" value="Formimidoylglutam"/>
    <property type="match status" value="1"/>
</dbReference>
<comment type="similarity">
    <text evidence="5 8">Belongs to the arginase family.</text>
</comment>
<accession>A0A2G7HYP8</accession>
<dbReference type="GO" id="GO:0050415">
    <property type="term" value="F:formimidoylglutamase activity"/>
    <property type="evidence" value="ECO:0007669"/>
    <property type="project" value="UniProtKB-UniRule"/>
</dbReference>
<feature type="binding site" evidence="5 7">
    <location>
        <position position="242"/>
    </location>
    <ligand>
        <name>Mn(2+)</name>
        <dbReference type="ChEBI" id="CHEBI:29035"/>
        <label>1</label>
    </ligand>
</feature>
<dbReference type="Proteomes" id="UP000228502">
    <property type="component" value="Unassembled WGS sequence"/>
</dbReference>
<feature type="binding site" evidence="5 7">
    <location>
        <position position="159"/>
    </location>
    <ligand>
        <name>Mn(2+)</name>
        <dbReference type="ChEBI" id="CHEBI:29035"/>
        <label>1</label>
    </ligand>
</feature>
<dbReference type="GO" id="GO:0008783">
    <property type="term" value="F:agmatinase activity"/>
    <property type="evidence" value="ECO:0007669"/>
    <property type="project" value="TreeGrafter"/>
</dbReference>
<dbReference type="PIRSF" id="PIRSF036979">
    <property type="entry name" value="Arginase"/>
    <property type="match status" value="1"/>
</dbReference>
<evidence type="ECO:0000313" key="12">
    <source>
        <dbReference type="Proteomes" id="UP000228502"/>
    </source>
</evidence>
<organism evidence="10 13">
    <name type="scientific">Staphylococcus epidermidis</name>
    <dbReference type="NCBI Taxonomy" id="1282"/>
    <lineage>
        <taxon>Bacteria</taxon>
        <taxon>Bacillati</taxon>
        <taxon>Bacillota</taxon>
        <taxon>Bacilli</taxon>
        <taxon>Bacillales</taxon>
        <taxon>Staphylococcaceae</taxon>
        <taxon>Staphylococcus</taxon>
    </lineage>
</organism>
<reference evidence="9" key="2">
    <citation type="submission" date="2020-08" db="EMBL/GenBank/DDBJ databases">
        <title>Changes in the skin microbiome associated with squamous cell carcinoma in transplant recipients.</title>
        <authorList>
            <person name="Zaugg J."/>
            <person name="Krueger A."/>
            <person name="Lachner N."/>
        </authorList>
    </citation>
    <scope>NUCLEOTIDE SEQUENCE</scope>
    <source>
        <strain evidence="9">R5988</strain>
    </source>
</reference>
<comment type="cofactor">
    <cofactor evidence="5 7">
        <name>Mn(2+)</name>
        <dbReference type="ChEBI" id="CHEBI:29035"/>
    </cofactor>
    <text evidence="5 7">Binds 2 manganese ions per subunit.</text>
</comment>
<keyword evidence="4 5" id="KW-0464">Manganese</keyword>
<dbReference type="InterPro" id="IPR005923">
    <property type="entry name" value="HutG"/>
</dbReference>
<dbReference type="PANTHER" id="PTHR11358">
    <property type="entry name" value="ARGINASE/AGMATINASE"/>
    <property type="match status" value="1"/>
</dbReference>
<dbReference type="Proteomes" id="UP000648077">
    <property type="component" value="Unassembled WGS sequence"/>
</dbReference>
<dbReference type="GO" id="GO:0033389">
    <property type="term" value="P:putrescine biosynthetic process from arginine, via agmatine"/>
    <property type="evidence" value="ECO:0007669"/>
    <property type="project" value="TreeGrafter"/>
</dbReference>
<feature type="binding site" evidence="5">
    <location>
        <position position="244"/>
    </location>
    <ligand>
        <name>Mn(2+)</name>
        <dbReference type="ChEBI" id="CHEBI:29035"/>
        <label>2</label>
    </ligand>
</feature>
<evidence type="ECO:0000256" key="6">
    <source>
        <dbReference type="NCBIfam" id="TIGR01227"/>
    </source>
</evidence>
<evidence type="ECO:0000313" key="13">
    <source>
        <dbReference type="Proteomes" id="UP000622362"/>
    </source>
</evidence>
<dbReference type="NCBIfam" id="TIGR01227">
    <property type="entry name" value="hutG"/>
    <property type="match status" value="1"/>
</dbReference>
<dbReference type="Proteomes" id="UP000622362">
    <property type="component" value="Unassembled WGS sequence"/>
</dbReference>
<dbReference type="UniPathway" id="UPA00379">
    <property type="reaction ID" value="UER00552"/>
</dbReference>
<feature type="binding site" evidence="5">
    <location>
        <position position="155"/>
    </location>
    <ligand>
        <name>Mn(2+)</name>
        <dbReference type="ChEBI" id="CHEBI:29035"/>
        <label>2</label>
    </ligand>
</feature>
<keyword evidence="1 5" id="KW-0479">Metal-binding</keyword>
<dbReference type="PROSITE" id="PS51409">
    <property type="entry name" value="ARGINASE_2"/>
    <property type="match status" value="1"/>
</dbReference>
<dbReference type="EC" id="3.5.3.8" evidence="5 6"/>
<dbReference type="CDD" id="cd09988">
    <property type="entry name" value="Formimidoylglutamase"/>
    <property type="match status" value="1"/>
</dbReference>
<dbReference type="InterPro" id="IPR023696">
    <property type="entry name" value="Ureohydrolase_dom_sf"/>
</dbReference>
<feature type="binding site" evidence="5 7">
    <location>
        <position position="130"/>
    </location>
    <ligand>
        <name>Mn(2+)</name>
        <dbReference type="ChEBI" id="CHEBI:29035"/>
        <label>1</label>
    </ligand>
</feature>
<dbReference type="EMBL" id="PEJG01000006">
    <property type="protein sequence ID" value="PIH10233.1"/>
    <property type="molecule type" value="Genomic_DNA"/>
</dbReference>
<evidence type="ECO:0000256" key="7">
    <source>
        <dbReference type="PIRSR" id="PIRSR036979-1"/>
    </source>
</evidence>
<evidence type="ECO:0000256" key="3">
    <source>
        <dbReference type="ARBA" id="ARBA00022808"/>
    </source>
</evidence>
<feature type="binding site" evidence="7">
    <location>
        <position position="244"/>
    </location>
    <ligand>
        <name>Mn(2+)</name>
        <dbReference type="ChEBI" id="CHEBI:29035"/>
        <label>1</label>
    </ligand>
</feature>
<dbReference type="GO" id="GO:0030145">
    <property type="term" value="F:manganese ion binding"/>
    <property type="evidence" value="ECO:0007669"/>
    <property type="project" value="UniProtKB-UniRule"/>
</dbReference>
<dbReference type="Gene3D" id="3.40.800.10">
    <property type="entry name" value="Ureohydrolase domain"/>
    <property type="match status" value="1"/>
</dbReference>
<sequence length="311" mass="34720">MYQLAQSNLWTGRLDSETDPTQFRHFQTVKFGDLSQLDFSDEHKGVGLLGYAIDKGVELNKGRVGAKEGPNAIKRAFAGLPDLNQCEEIIDYGNVEHNHELLIDTQREFADLAAKSIKRHKQTFLLGGGHDIAYAQYLATRKVYPESSIGVINIDAHFDTRDEGYSTSGTSFRQILEEDDNADYLVLGISQGGNTQALFNYAKEKDIQFVYADELLHQVSPPIKDMIERFIHNHDTVMFTICMDVVDSAFAPGVSAPAVLGIYPHTVFELAKRVIPSEKVKSISIAEMNPTYDSDQRTAKLVANLVHHCLI</sequence>
<comment type="function">
    <text evidence="5">Catalyzes the conversion of N-formimidoyl-L-glutamate to L-glutamate and formamide.</text>
</comment>
<keyword evidence="3 5" id="KW-0369">Histidine metabolism</keyword>
<dbReference type="SUPFAM" id="SSF52768">
    <property type="entry name" value="Arginase/deacetylase"/>
    <property type="match status" value="1"/>
</dbReference>
<keyword evidence="2 5" id="KW-0378">Hydrolase</keyword>
<feature type="binding site" evidence="5">
    <location>
        <position position="157"/>
    </location>
    <ligand>
        <name>Mn(2+)</name>
        <dbReference type="ChEBI" id="CHEBI:29035"/>
        <label>2</label>
    </ligand>
</feature>
<dbReference type="GO" id="GO:0019557">
    <property type="term" value="P:L-histidine catabolic process to glutamate and formate"/>
    <property type="evidence" value="ECO:0007669"/>
    <property type="project" value="UniProtKB-UniPathway"/>
</dbReference>
<reference evidence="10" key="3">
    <citation type="submission" date="2020-11" db="EMBL/GenBank/DDBJ databases">
        <title>Molecular epidemiology and genomic profiles of multidrug-resistant bacteria collected from clinical sources in South Africa.</title>
        <authorList>
            <person name="Asante J."/>
            <person name="Amoako D.G."/>
        </authorList>
    </citation>
    <scope>NUCLEOTIDE SEQUENCE</scope>
    <source>
        <strain evidence="10">C68</strain>
    </source>
</reference>
<dbReference type="RefSeq" id="WP_001831441.1">
    <property type="nucleotide sequence ID" value="NZ_AP019721.1"/>
</dbReference>
<evidence type="ECO:0000313" key="10">
    <source>
        <dbReference type="EMBL" id="MBF9302962.1"/>
    </source>
</evidence>
<dbReference type="PANTHER" id="PTHR11358:SF35">
    <property type="entry name" value="FORMIMIDOYLGLUTAMASE"/>
    <property type="match status" value="1"/>
</dbReference>
<evidence type="ECO:0000313" key="9">
    <source>
        <dbReference type="EMBL" id="MBF2231066.1"/>
    </source>
</evidence>
<comment type="pathway">
    <text evidence="5">Amino-acid degradation; L-histidine degradation into L-glutamate; L-glutamate from N-formimidoyl-L-glutamate (hydrolase route): step 1/1.</text>
</comment>
<evidence type="ECO:0000313" key="11">
    <source>
        <dbReference type="EMBL" id="PIH10233.1"/>
    </source>
</evidence>
<dbReference type="OrthoDB" id="9788689at2"/>
<evidence type="ECO:0000256" key="2">
    <source>
        <dbReference type="ARBA" id="ARBA00022801"/>
    </source>
</evidence>
<comment type="caution">
    <text evidence="10">The sequence shown here is derived from an EMBL/GenBank/DDBJ whole genome shotgun (WGS) entry which is preliminary data.</text>
</comment>